<proteinExistence type="predicted"/>
<evidence type="ECO:0000256" key="3">
    <source>
        <dbReference type="PROSITE-ProRule" id="PRU01091"/>
    </source>
</evidence>
<dbReference type="InterPro" id="IPR016032">
    <property type="entry name" value="Sig_transdc_resp-reg_C-effctor"/>
</dbReference>
<keyword evidence="2" id="KW-0597">Phosphoprotein</keyword>
<organism evidence="6 7">
    <name type="scientific">Crateriforma conspicua</name>
    <dbReference type="NCBI Taxonomy" id="2527996"/>
    <lineage>
        <taxon>Bacteria</taxon>
        <taxon>Pseudomonadati</taxon>
        <taxon>Planctomycetota</taxon>
        <taxon>Planctomycetia</taxon>
        <taxon>Planctomycetales</taxon>
        <taxon>Planctomycetaceae</taxon>
        <taxon>Crateriforma</taxon>
    </lineage>
</organism>
<dbReference type="InterPro" id="IPR001867">
    <property type="entry name" value="OmpR/PhoB-type_DNA-bd"/>
</dbReference>
<dbReference type="InterPro" id="IPR001789">
    <property type="entry name" value="Sig_transdc_resp-reg_receiver"/>
</dbReference>
<dbReference type="CDD" id="cd17574">
    <property type="entry name" value="REC_OmpR"/>
    <property type="match status" value="1"/>
</dbReference>
<dbReference type="PANTHER" id="PTHR48111:SF11">
    <property type="entry name" value="TWO-COMPONENT RESPONSE REGULATOR"/>
    <property type="match status" value="1"/>
</dbReference>
<dbReference type="CDD" id="cd00383">
    <property type="entry name" value="trans_reg_C"/>
    <property type="match status" value="1"/>
</dbReference>
<dbReference type="Gene3D" id="3.40.50.2300">
    <property type="match status" value="1"/>
</dbReference>
<keyword evidence="1 3" id="KW-0238">DNA-binding</keyword>
<dbReference type="SUPFAM" id="SSF46894">
    <property type="entry name" value="C-terminal effector domain of the bipartite response regulators"/>
    <property type="match status" value="1"/>
</dbReference>
<dbReference type="Proteomes" id="UP000316476">
    <property type="component" value="Unassembled WGS sequence"/>
</dbReference>
<evidence type="ECO:0000313" key="6">
    <source>
        <dbReference type="EMBL" id="TWU63446.1"/>
    </source>
</evidence>
<dbReference type="SMART" id="SM00448">
    <property type="entry name" value="REC"/>
    <property type="match status" value="1"/>
</dbReference>
<dbReference type="Pfam" id="PF00486">
    <property type="entry name" value="Trans_reg_C"/>
    <property type="match status" value="1"/>
</dbReference>
<dbReference type="EMBL" id="SJPZ01000002">
    <property type="protein sequence ID" value="TWU63446.1"/>
    <property type="molecule type" value="Genomic_DNA"/>
</dbReference>
<dbReference type="GO" id="GO:0000156">
    <property type="term" value="F:phosphorelay response regulator activity"/>
    <property type="evidence" value="ECO:0007669"/>
    <property type="project" value="TreeGrafter"/>
</dbReference>
<dbReference type="GO" id="GO:0000976">
    <property type="term" value="F:transcription cis-regulatory region binding"/>
    <property type="evidence" value="ECO:0007669"/>
    <property type="project" value="TreeGrafter"/>
</dbReference>
<dbReference type="SUPFAM" id="SSF52172">
    <property type="entry name" value="CheY-like"/>
    <property type="match status" value="1"/>
</dbReference>
<feature type="DNA-binding region" description="OmpR/PhoB-type" evidence="3">
    <location>
        <begin position="138"/>
        <end position="237"/>
    </location>
</feature>
<dbReference type="InterPro" id="IPR011006">
    <property type="entry name" value="CheY-like_superfamily"/>
</dbReference>
<dbReference type="SMART" id="SM00862">
    <property type="entry name" value="Trans_reg_C"/>
    <property type="match status" value="1"/>
</dbReference>
<dbReference type="GO" id="GO:0032993">
    <property type="term" value="C:protein-DNA complex"/>
    <property type="evidence" value="ECO:0007669"/>
    <property type="project" value="TreeGrafter"/>
</dbReference>
<dbReference type="GO" id="GO:0006355">
    <property type="term" value="P:regulation of DNA-templated transcription"/>
    <property type="evidence" value="ECO:0007669"/>
    <property type="project" value="InterPro"/>
</dbReference>
<comment type="caution">
    <text evidence="6">The sequence shown here is derived from an EMBL/GenBank/DDBJ whole genome shotgun (WGS) entry which is preliminary data.</text>
</comment>
<evidence type="ECO:0000256" key="2">
    <source>
        <dbReference type="PROSITE-ProRule" id="PRU00169"/>
    </source>
</evidence>
<dbReference type="InterPro" id="IPR039420">
    <property type="entry name" value="WalR-like"/>
</dbReference>
<gene>
    <name evidence="6" type="primary">phoP_3</name>
    <name evidence="6" type="ORF">V7x_51860</name>
</gene>
<dbReference type="Pfam" id="PF00072">
    <property type="entry name" value="Response_reg"/>
    <property type="match status" value="1"/>
</dbReference>
<evidence type="ECO:0000256" key="1">
    <source>
        <dbReference type="ARBA" id="ARBA00023125"/>
    </source>
</evidence>
<reference evidence="6 7" key="1">
    <citation type="submission" date="2019-02" db="EMBL/GenBank/DDBJ databases">
        <title>Deep-cultivation of Planctomycetes and their phenomic and genomic characterization uncovers novel biology.</title>
        <authorList>
            <person name="Wiegand S."/>
            <person name="Jogler M."/>
            <person name="Boedeker C."/>
            <person name="Pinto D."/>
            <person name="Vollmers J."/>
            <person name="Rivas-Marin E."/>
            <person name="Kohn T."/>
            <person name="Peeters S.H."/>
            <person name="Heuer A."/>
            <person name="Rast P."/>
            <person name="Oberbeckmann S."/>
            <person name="Bunk B."/>
            <person name="Jeske O."/>
            <person name="Meyerdierks A."/>
            <person name="Storesund J.E."/>
            <person name="Kallscheuer N."/>
            <person name="Luecker S."/>
            <person name="Lage O.M."/>
            <person name="Pohl T."/>
            <person name="Merkel B.J."/>
            <person name="Hornburger P."/>
            <person name="Mueller R.-W."/>
            <person name="Bruemmer F."/>
            <person name="Labrenz M."/>
            <person name="Spormann A.M."/>
            <person name="Op Den Camp H."/>
            <person name="Overmann J."/>
            <person name="Amann R."/>
            <person name="Jetten M.S.M."/>
            <person name="Mascher T."/>
            <person name="Medema M.H."/>
            <person name="Devos D.P."/>
            <person name="Kaster A.-K."/>
            <person name="Ovreas L."/>
            <person name="Rohde M."/>
            <person name="Galperin M.Y."/>
            <person name="Jogler C."/>
        </authorList>
    </citation>
    <scope>NUCLEOTIDE SEQUENCE [LARGE SCALE GENOMIC DNA]</scope>
    <source>
        <strain evidence="6 7">V7</strain>
    </source>
</reference>
<dbReference type="InterPro" id="IPR036388">
    <property type="entry name" value="WH-like_DNA-bd_sf"/>
</dbReference>
<dbReference type="AlphaFoldDB" id="A0A5C6FSG4"/>
<accession>A0A5C6FSG4</accession>
<dbReference type="PROSITE" id="PS51755">
    <property type="entry name" value="OMPR_PHOB"/>
    <property type="match status" value="1"/>
</dbReference>
<dbReference type="GO" id="GO:0005829">
    <property type="term" value="C:cytosol"/>
    <property type="evidence" value="ECO:0007669"/>
    <property type="project" value="TreeGrafter"/>
</dbReference>
<sequence length="240" mass="27048">MTPRILIAEDDRHTRSALQELLESEGYQVAAFGDGLSAADAIKQQAFDLLCLDVMMPIKSGFDLCRQVRQHDQRTPVIFITAKGEQIDKVIGFEIGADDYIAKPFGSHEVIARVKAVLRRCYPESLGTSHDECDVTQHPPFEMSDLRVIPSQMKAVRGERTYDLTRREILILTMLYDANGDVVSRKDLYHRCWGTDKTPNSRSVDQTVSQLRKAIECDPKQPVIIQTVYGVGYRYPVASA</sequence>
<feature type="domain" description="OmpR/PhoB-type" evidence="5">
    <location>
        <begin position="138"/>
        <end position="237"/>
    </location>
</feature>
<name>A0A5C6FSG4_9PLAN</name>
<dbReference type="PANTHER" id="PTHR48111">
    <property type="entry name" value="REGULATOR OF RPOS"/>
    <property type="match status" value="1"/>
</dbReference>
<feature type="modified residue" description="4-aspartylphosphate" evidence="2">
    <location>
        <position position="53"/>
    </location>
</feature>
<protein>
    <submittedName>
        <fullName evidence="6">Alkaline phosphatase synthesis transcriptional regulatory protein PhoP</fullName>
    </submittedName>
</protein>
<dbReference type="Gene3D" id="6.10.250.690">
    <property type="match status" value="1"/>
</dbReference>
<evidence type="ECO:0000313" key="7">
    <source>
        <dbReference type="Proteomes" id="UP000316476"/>
    </source>
</evidence>
<feature type="domain" description="Response regulatory" evidence="4">
    <location>
        <begin position="4"/>
        <end position="118"/>
    </location>
</feature>
<evidence type="ECO:0000259" key="5">
    <source>
        <dbReference type="PROSITE" id="PS51755"/>
    </source>
</evidence>
<dbReference type="RefSeq" id="WP_146416049.1">
    <property type="nucleotide sequence ID" value="NZ_SJPZ01000002.1"/>
</dbReference>
<dbReference type="PROSITE" id="PS50110">
    <property type="entry name" value="RESPONSE_REGULATORY"/>
    <property type="match status" value="1"/>
</dbReference>
<evidence type="ECO:0000259" key="4">
    <source>
        <dbReference type="PROSITE" id="PS50110"/>
    </source>
</evidence>
<dbReference type="Gene3D" id="1.10.10.10">
    <property type="entry name" value="Winged helix-like DNA-binding domain superfamily/Winged helix DNA-binding domain"/>
    <property type="match status" value="1"/>
</dbReference>
<dbReference type="OrthoDB" id="272875at2"/>